<evidence type="ECO:0000313" key="1">
    <source>
        <dbReference type="EMBL" id="TBU32630.1"/>
    </source>
</evidence>
<accession>A0A4Q9MX38</accession>
<gene>
    <name evidence="1" type="ORF">BD311DRAFT_750392</name>
</gene>
<reference evidence="1" key="1">
    <citation type="submission" date="2019-01" db="EMBL/GenBank/DDBJ databases">
        <title>Draft genome sequences of three monokaryotic isolates of the white-rot basidiomycete fungus Dichomitus squalens.</title>
        <authorList>
            <consortium name="DOE Joint Genome Institute"/>
            <person name="Lopez S.C."/>
            <person name="Andreopoulos B."/>
            <person name="Pangilinan J."/>
            <person name="Lipzen A."/>
            <person name="Riley R."/>
            <person name="Ahrendt S."/>
            <person name="Ng V."/>
            <person name="Barry K."/>
            <person name="Daum C."/>
            <person name="Grigoriev I.V."/>
            <person name="Hilden K.S."/>
            <person name="Makela M.R."/>
            <person name="de Vries R.P."/>
        </authorList>
    </citation>
    <scope>NUCLEOTIDE SEQUENCE [LARGE SCALE GENOMIC DNA]</scope>
    <source>
        <strain evidence="1">OM18370.1</strain>
    </source>
</reference>
<feature type="non-terminal residue" evidence="1">
    <location>
        <position position="1"/>
    </location>
</feature>
<dbReference type="Proteomes" id="UP000292957">
    <property type="component" value="Unassembled WGS sequence"/>
</dbReference>
<dbReference type="AlphaFoldDB" id="A0A4Q9MX38"/>
<protein>
    <submittedName>
        <fullName evidence="1">Uncharacterized protein</fullName>
    </submittedName>
</protein>
<dbReference type="EMBL" id="ML143394">
    <property type="protein sequence ID" value="TBU32630.1"/>
    <property type="molecule type" value="Genomic_DNA"/>
</dbReference>
<organism evidence="1">
    <name type="scientific">Dichomitus squalens</name>
    <dbReference type="NCBI Taxonomy" id="114155"/>
    <lineage>
        <taxon>Eukaryota</taxon>
        <taxon>Fungi</taxon>
        <taxon>Dikarya</taxon>
        <taxon>Basidiomycota</taxon>
        <taxon>Agaricomycotina</taxon>
        <taxon>Agaricomycetes</taxon>
        <taxon>Polyporales</taxon>
        <taxon>Polyporaceae</taxon>
        <taxon>Dichomitus</taxon>
    </lineage>
</organism>
<sequence length="59" mass="6206">SCAHLQPTLGPESTGAWTGRRGDVRQVVCGGVCEADVSRDSRSEKSPGQLCSCLTVQTK</sequence>
<name>A0A4Q9MX38_9APHY</name>
<proteinExistence type="predicted"/>